<name>A0AAD7DXU8_MYCRO</name>
<evidence type="ECO:0000256" key="1">
    <source>
        <dbReference type="SAM" id="MobiDB-lite"/>
    </source>
</evidence>
<dbReference type="Proteomes" id="UP001221757">
    <property type="component" value="Unassembled WGS sequence"/>
</dbReference>
<dbReference type="EMBL" id="JARKIE010000017">
    <property type="protein sequence ID" value="KAJ7701591.1"/>
    <property type="molecule type" value="Genomic_DNA"/>
</dbReference>
<feature type="compositionally biased region" description="Basic and acidic residues" evidence="1">
    <location>
        <begin position="72"/>
        <end position="81"/>
    </location>
</feature>
<accession>A0AAD7DXU8</accession>
<feature type="compositionally biased region" description="Low complexity" evidence="1">
    <location>
        <begin position="88"/>
        <end position="100"/>
    </location>
</feature>
<evidence type="ECO:0000313" key="2">
    <source>
        <dbReference type="EMBL" id="KAJ7701591.1"/>
    </source>
</evidence>
<evidence type="ECO:0000313" key="3">
    <source>
        <dbReference type="Proteomes" id="UP001221757"/>
    </source>
</evidence>
<comment type="caution">
    <text evidence="2">The sequence shown here is derived from an EMBL/GenBank/DDBJ whole genome shotgun (WGS) entry which is preliminary data.</text>
</comment>
<keyword evidence="3" id="KW-1185">Reference proteome</keyword>
<proteinExistence type="predicted"/>
<gene>
    <name evidence="2" type="ORF">B0H17DRAFT_1128364</name>
</gene>
<sequence length="320" mass="35721">MQVLSRLCQAEDSDGEECDCETFAPSKNDPKICHRCLHRSKHHPEIEDTISSIVMKVQTDAESGVFSKMSLEKRKTLDGMRPKKPKSKPASSRWKAPAKSTKTRAAGRPAREPASMATFKVDAIILLVDGVTRRPQRTKLELVDDSVPDNAEIQILVNQGLAARKDDKIEIPLHPLDTSSWPHGYFDHLGPNVFANPTTESSLVVTTPPWVLCMRVRQRLEIVQVASPTGRDVHTHRGPKNPTENQYMFISSRAPIPNREKASWYTADFLAFTMPHKSESAGSDEEHDEGGVLQNLAVRKFINLGQSDARVEDQEEGQVP</sequence>
<protein>
    <submittedName>
        <fullName evidence="2">Uncharacterized protein</fullName>
    </submittedName>
</protein>
<feature type="region of interest" description="Disordered" evidence="1">
    <location>
        <begin position="72"/>
        <end position="113"/>
    </location>
</feature>
<reference evidence="2" key="1">
    <citation type="submission" date="2023-03" db="EMBL/GenBank/DDBJ databases">
        <title>Massive genome expansion in bonnet fungi (Mycena s.s.) driven by repeated elements and novel gene families across ecological guilds.</title>
        <authorList>
            <consortium name="Lawrence Berkeley National Laboratory"/>
            <person name="Harder C.B."/>
            <person name="Miyauchi S."/>
            <person name="Viragh M."/>
            <person name="Kuo A."/>
            <person name="Thoen E."/>
            <person name="Andreopoulos B."/>
            <person name="Lu D."/>
            <person name="Skrede I."/>
            <person name="Drula E."/>
            <person name="Henrissat B."/>
            <person name="Morin E."/>
            <person name="Kohler A."/>
            <person name="Barry K."/>
            <person name="LaButti K."/>
            <person name="Morin E."/>
            <person name="Salamov A."/>
            <person name="Lipzen A."/>
            <person name="Mereny Z."/>
            <person name="Hegedus B."/>
            <person name="Baldrian P."/>
            <person name="Stursova M."/>
            <person name="Weitz H."/>
            <person name="Taylor A."/>
            <person name="Grigoriev I.V."/>
            <person name="Nagy L.G."/>
            <person name="Martin F."/>
            <person name="Kauserud H."/>
        </authorList>
    </citation>
    <scope>NUCLEOTIDE SEQUENCE</scope>
    <source>
        <strain evidence="2">CBHHK067</strain>
    </source>
</reference>
<dbReference type="AlphaFoldDB" id="A0AAD7DXU8"/>
<organism evidence="2 3">
    <name type="scientific">Mycena rosella</name>
    <name type="common">Pink bonnet</name>
    <name type="synonym">Agaricus rosellus</name>
    <dbReference type="NCBI Taxonomy" id="1033263"/>
    <lineage>
        <taxon>Eukaryota</taxon>
        <taxon>Fungi</taxon>
        <taxon>Dikarya</taxon>
        <taxon>Basidiomycota</taxon>
        <taxon>Agaricomycotina</taxon>
        <taxon>Agaricomycetes</taxon>
        <taxon>Agaricomycetidae</taxon>
        <taxon>Agaricales</taxon>
        <taxon>Marasmiineae</taxon>
        <taxon>Mycenaceae</taxon>
        <taxon>Mycena</taxon>
    </lineage>
</organism>